<evidence type="ECO:0000313" key="1">
    <source>
        <dbReference type="EMBL" id="KAG9393541.1"/>
    </source>
</evidence>
<protein>
    <submittedName>
        <fullName evidence="1">Endodeoxyribonuclease RusA family protein</fullName>
    </submittedName>
</protein>
<sequence>MAHRTKNASKALIAAFKLAVEVRSVPSDALFLILDAYERQNGNKLPGYERLACFSRKERGDDLDKLIAALAIIPPLNPEAQALLDGARCLISEATTPWTAVELPEDDTTSPLLGLAPALLWALLMAGGANPDLALTDERAADDNICYTQRSKFPWFLCRVFLQSHRLAKKDGEYYAHRDGQGRCLFHRLYVGRLFLLDTTEHTCFTRARVPRATRVLCDGSTCLIQTDKGLWGFGDSSNGQLGLTVSDFVDPTRLTFPACPEVAALEASLPLWEKHRLVRQLSVAHRRVLLLTPVGLIIAGDGAGWATGGSESGQFQPVPLPDGFVPDHIINDALTVILSMGDHQLIAGDNYMGRLGIGHTHCSLTFVDLPVHVDRIVVCGDIFTVYSCGSALLFAGQVSSGLVEAGIMPGHAVFDRCVFPVELTVPRDITRFWCDHTAVCCVAGATTLFISGCCYHLPIEAAFISAVLDCSPGPLPSFMDVDGDVYVVSKVKKGTCHVTTSPLLRLVAAEEIRVCHIK</sequence>
<dbReference type="Proteomes" id="UP000717585">
    <property type="component" value="Unassembled WGS sequence"/>
</dbReference>
<dbReference type="EMBL" id="JAHDYR010000024">
    <property type="protein sequence ID" value="KAG9393541.1"/>
    <property type="molecule type" value="Genomic_DNA"/>
</dbReference>
<name>A0A8J6ASQ6_9EUKA</name>
<comment type="caution">
    <text evidence="1">The sequence shown here is derived from an EMBL/GenBank/DDBJ whole genome shotgun (WGS) entry which is preliminary data.</text>
</comment>
<organism evidence="1 2">
    <name type="scientific">Carpediemonas membranifera</name>
    <dbReference type="NCBI Taxonomy" id="201153"/>
    <lineage>
        <taxon>Eukaryota</taxon>
        <taxon>Metamonada</taxon>
        <taxon>Carpediemonas-like organisms</taxon>
        <taxon>Carpediemonas</taxon>
    </lineage>
</organism>
<reference evidence="1" key="1">
    <citation type="submission" date="2021-05" db="EMBL/GenBank/DDBJ databases">
        <title>A free-living protist that lacks canonical eukaryotic 1 DNA replication and segregation systems.</title>
        <authorList>
            <person name="Salas-Leiva D.E."/>
            <person name="Tromer E.C."/>
            <person name="Curtis B.A."/>
            <person name="Jerlstrom-Hultqvist J."/>
            <person name="Kolisko M."/>
            <person name="Yi Z."/>
            <person name="Salas-Leiva J.S."/>
            <person name="Gallot-Lavallee L."/>
            <person name="Kops G.J.P.L."/>
            <person name="Archibald J.M."/>
            <person name="Simpson A.G.B."/>
            <person name="Roger A.J."/>
        </authorList>
    </citation>
    <scope>NUCLEOTIDE SEQUENCE</scope>
    <source>
        <strain evidence="1">BICM</strain>
    </source>
</reference>
<dbReference type="Gene3D" id="2.130.10.30">
    <property type="entry name" value="Regulator of chromosome condensation 1/beta-lactamase-inhibitor protein II"/>
    <property type="match status" value="1"/>
</dbReference>
<dbReference type="InterPro" id="IPR009091">
    <property type="entry name" value="RCC1/BLIP-II"/>
</dbReference>
<evidence type="ECO:0000313" key="2">
    <source>
        <dbReference type="Proteomes" id="UP000717585"/>
    </source>
</evidence>
<accession>A0A8J6ASQ6</accession>
<proteinExistence type="predicted"/>
<keyword evidence="2" id="KW-1185">Reference proteome</keyword>
<dbReference type="SUPFAM" id="SSF50985">
    <property type="entry name" value="RCC1/BLIP-II"/>
    <property type="match status" value="1"/>
</dbReference>
<gene>
    <name evidence="1" type="ORF">J8273_5028</name>
</gene>
<dbReference type="AlphaFoldDB" id="A0A8J6ASQ6"/>